<dbReference type="EMBL" id="NPBJ01000013">
    <property type="protein sequence ID" value="PAE00530.1"/>
    <property type="molecule type" value="Genomic_DNA"/>
</dbReference>
<evidence type="ECO:0008006" key="3">
    <source>
        <dbReference type="Google" id="ProtNLM"/>
    </source>
</evidence>
<dbReference type="Proteomes" id="UP000216852">
    <property type="component" value="Unassembled WGS sequence"/>
</dbReference>
<dbReference type="RefSeq" id="WP_095218443.1">
    <property type="nucleotide sequence ID" value="NZ_NPBJ01000013.1"/>
</dbReference>
<protein>
    <recommendedName>
        <fullName evidence="3">YpjP-like protein</fullName>
    </recommendedName>
</protein>
<name>A0ABX4H096_9BACI</name>
<evidence type="ECO:0000313" key="1">
    <source>
        <dbReference type="EMBL" id="PAE00530.1"/>
    </source>
</evidence>
<organism evidence="1 2">
    <name type="scientific">Terribacillus saccharophilus</name>
    <dbReference type="NCBI Taxonomy" id="361277"/>
    <lineage>
        <taxon>Bacteria</taxon>
        <taxon>Bacillati</taxon>
        <taxon>Bacillota</taxon>
        <taxon>Bacilli</taxon>
        <taxon>Bacillales</taxon>
        <taxon>Bacillaceae</taxon>
        <taxon>Terribacillus</taxon>
    </lineage>
</organism>
<reference evidence="1 2" key="1">
    <citation type="submission" date="2017-07" db="EMBL/GenBank/DDBJ databases">
        <title>Isolation and whole genome analysis of endospore-forming bacteria from heroin.</title>
        <authorList>
            <person name="Kalinowski J."/>
            <person name="Ahrens B."/>
            <person name="Al-Dilaimi A."/>
            <person name="Winkler A."/>
            <person name="Wibberg D."/>
            <person name="Schleenbecker U."/>
            <person name="Ruckert C."/>
            <person name="Wolfel R."/>
            <person name="Grass G."/>
        </authorList>
    </citation>
    <scope>NUCLEOTIDE SEQUENCE [LARGE SCALE GENOMIC DNA]</scope>
    <source>
        <strain evidence="1 2">7517-1</strain>
    </source>
</reference>
<gene>
    <name evidence="1" type="ORF">CHH48_07100</name>
</gene>
<accession>A0ABX4H096</accession>
<keyword evidence="2" id="KW-1185">Reference proteome</keyword>
<proteinExistence type="predicted"/>
<sequence>MRFYLKVIPVFLSLVLLISAVLPGFADASASTNVIDNSKYIQDESSYLNEESELAEEELPEEIIELEVEIDNYLSEFNYSEQDFENMSEEEFEQAYEDIYNSSEFLTLEEEYNKEYAEYEKEQEAGMMKPMIVPILVPIAAAAGRFAIQAAAKHGTKVASKYLKNKLKKVGKNYKLYWNEKNRNGKITSLLKIQHKPSKQMIFRVDNGTIPLKPGSSSWYWHYHIASGKNGMSQHYSLRSLVPSKHKPKSNTTLY</sequence>
<comment type="caution">
    <text evidence="1">The sequence shown here is derived from an EMBL/GenBank/DDBJ whole genome shotgun (WGS) entry which is preliminary data.</text>
</comment>
<evidence type="ECO:0000313" key="2">
    <source>
        <dbReference type="Proteomes" id="UP000216852"/>
    </source>
</evidence>